<organism evidence="1 2">
    <name type="scientific">Mycoplasma suis (strain Illinois)</name>
    <dbReference type="NCBI Taxonomy" id="768700"/>
    <lineage>
        <taxon>Bacteria</taxon>
        <taxon>Bacillati</taxon>
        <taxon>Mycoplasmatota</taxon>
        <taxon>Mollicutes</taxon>
        <taxon>Mycoplasmataceae</taxon>
        <taxon>Mycoplasma</taxon>
    </lineage>
</organism>
<proteinExistence type="predicted"/>
<dbReference type="STRING" id="768700.MSU_0549"/>
<name>F0QRG2_MYCSL</name>
<dbReference type="AlphaFoldDB" id="F0QRG2"/>
<keyword evidence="2" id="KW-1185">Reference proteome</keyword>
<accession>F0QRG2</accession>
<reference evidence="1 2" key="1">
    <citation type="journal article" date="2011" name="J. Bacteriol.">
        <title>Complete genome sequences of two hemotropic Mycoplasmas, Mycoplasma haemofelis strain Ohio2 and Mycoplasma suis strain Illinois.</title>
        <authorList>
            <person name="Messick J.B."/>
            <person name="Santos A.P."/>
            <person name="Guimaraes A.M."/>
        </authorList>
    </citation>
    <scope>NUCLEOTIDE SEQUENCE [LARGE SCALE GENOMIC DNA]</scope>
    <source>
        <strain evidence="1 2">Illinois</strain>
    </source>
</reference>
<dbReference type="KEGG" id="mss:MSU_0549"/>
<gene>
    <name evidence="1" type="ordered locus">MSU_0549</name>
</gene>
<dbReference type="EMBL" id="CP002525">
    <property type="protein sequence ID" value="ADX98082.1"/>
    <property type="molecule type" value="Genomic_DNA"/>
</dbReference>
<protein>
    <submittedName>
        <fullName evidence="1">Uncharacterized protein</fullName>
    </submittedName>
</protein>
<dbReference type="HOGENOM" id="CLU_053830_0_0_14"/>
<dbReference type="Proteomes" id="UP000007484">
    <property type="component" value="Chromosome"/>
</dbReference>
<evidence type="ECO:0000313" key="1">
    <source>
        <dbReference type="EMBL" id="ADX98082.1"/>
    </source>
</evidence>
<dbReference type="RefSeq" id="WP_013609936.1">
    <property type="nucleotide sequence ID" value="NC_015155.1"/>
</dbReference>
<evidence type="ECO:0000313" key="2">
    <source>
        <dbReference type="Proteomes" id="UP000007484"/>
    </source>
</evidence>
<sequence>MTKRIVVSLTGAGGLLGTSAVSHLNIFSGNYLEQQIKKTTPFRGGALKSFSFPYKVSMNKRGSYHKEWSSLSHQHFGDWTNQSEGSTNSIFLVTKDGLAKEIDAKVHGQKRRSLKDGRLVDRTNTWFGPRTAPFSKNSSLMTDEEFVTLTEGWEKFKNSFLSLDYEELASLSEWFQNVLSEESKCEMVEVVMDCDEFKKLIGSTGVWFWSTPKIRDNFKINFEKLNELSGRKWGNELPKFSEVLGSKGVLYIGRLSGFENKFGRMLDIWVKEEIDREIKKTPREQSQKKNGVDLLRVLMTGEKYSEGCESYAKNPDEKIVYAECFTTGDKELSSFSGVKGEKYFSPKVIDVVKAGKWWSSPVYSSSKFLLSSDEGQKQTKNNDFGSWRLYPNNLKVPSHQNFHKNHGWKGVIDADCAKVGPEEKNWSLLEKLAGGPIERKGCIEFYSLVFSKEIKDKRWCLFEIPETSSFVKETQVFGPFFISSWNKNNRFWAKCSTYGL</sequence>